<reference evidence="1" key="1">
    <citation type="submission" date="2018-03" db="EMBL/GenBank/DDBJ databases">
        <title>Draft genome sequences of Megaviruse, new member of the family Mimiviridae isolated from water in Shanghai, China.</title>
        <authorList>
            <person name="Xia Y."/>
        </authorList>
    </citation>
    <scope>NUCLEOTIDE SEQUENCE</scope>
    <source>
        <strain evidence="1">SH</strain>
    </source>
</reference>
<proteinExistence type="predicted"/>
<dbReference type="EMBL" id="MH046811">
    <property type="protein sequence ID" value="UFX99820.1"/>
    <property type="molecule type" value="Genomic_DNA"/>
</dbReference>
<name>A0A8K1W7G6_9VIRU</name>
<protein>
    <submittedName>
        <fullName evidence="1">Uncharacterized protein</fullName>
    </submittedName>
</protein>
<evidence type="ECO:0000313" key="1">
    <source>
        <dbReference type="EMBL" id="UFX99820.1"/>
    </source>
</evidence>
<accession>A0A8K1W7G6</accession>
<gene>
    <name evidence="1" type="ORF">Mb0533</name>
</gene>
<sequence>MFIEQRKFHVLMKKIEIIIYLLTTGISSQ</sequence>
<organism evidence="1">
    <name type="scientific">Megavirus baoshan</name>
    <dbReference type="NCBI Taxonomy" id="2496520"/>
    <lineage>
        <taxon>Viruses</taxon>
        <taxon>Varidnaviria</taxon>
        <taxon>Bamfordvirae</taxon>
        <taxon>Nucleocytoviricota</taxon>
        <taxon>Megaviricetes</taxon>
        <taxon>Imitervirales</taxon>
        <taxon>Mimiviridae</taxon>
        <taxon>Megamimivirinae</taxon>
        <taxon>Megavirus</taxon>
        <taxon>Megavirus baoshanense</taxon>
    </lineage>
</organism>